<accession>A0ABQ7AIH2</accession>
<dbReference type="EMBL" id="QGKV02002055">
    <property type="protein sequence ID" value="KAF3497196.1"/>
    <property type="molecule type" value="Genomic_DNA"/>
</dbReference>
<sequence>MLSDAWNTGDEGACLEAGGQSSVHQSSGVYHEVSAMAPMRLVSGLKLWSVEA</sequence>
<dbReference type="Proteomes" id="UP000266723">
    <property type="component" value="Unassembled WGS sequence"/>
</dbReference>
<comment type="caution">
    <text evidence="2">The sequence shown here is derived from an EMBL/GenBank/DDBJ whole genome shotgun (WGS) entry which is preliminary data.</text>
</comment>
<evidence type="ECO:0000313" key="2">
    <source>
        <dbReference type="EMBL" id="KAF3497196.1"/>
    </source>
</evidence>
<reference evidence="2 3" key="1">
    <citation type="journal article" date="2020" name="BMC Genomics">
        <title>Intraspecific diversification of the crop wild relative Brassica cretica Lam. using demographic model selection.</title>
        <authorList>
            <person name="Kioukis A."/>
            <person name="Michalopoulou V.A."/>
            <person name="Briers L."/>
            <person name="Pirintsos S."/>
            <person name="Studholme D.J."/>
            <person name="Pavlidis P."/>
            <person name="Sarris P.F."/>
        </authorList>
    </citation>
    <scope>NUCLEOTIDE SEQUENCE [LARGE SCALE GENOMIC DNA]</scope>
    <source>
        <strain evidence="3">cv. PFS-1207/04</strain>
    </source>
</reference>
<name>A0ABQ7AIH2_BRACR</name>
<evidence type="ECO:0000256" key="1">
    <source>
        <dbReference type="SAM" id="MobiDB-lite"/>
    </source>
</evidence>
<keyword evidence="3" id="KW-1185">Reference proteome</keyword>
<evidence type="ECO:0000313" key="3">
    <source>
        <dbReference type="Proteomes" id="UP000266723"/>
    </source>
</evidence>
<gene>
    <name evidence="2" type="ORF">DY000_02056318</name>
</gene>
<organism evidence="2 3">
    <name type="scientific">Brassica cretica</name>
    <name type="common">Mustard</name>
    <dbReference type="NCBI Taxonomy" id="69181"/>
    <lineage>
        <taxon>Eukaryota</taxon>
        <taxon>Viridiplantae</taxon>
        <taxon>Streptophyta</taxon>
        <taxon>Embryophyta</taxon>
        <taxon>Tracheophyta</taxon>
        <taxon>Spermatophyta</taxon>
        <taxon>Magnoliopsida</taxon>
        <taxon>eudicotyledons</taxon>
        <taxon>Gunneridae</taxon>
        <taxon>Pentapetalae</taxon>
        <taxon>rosids</taxon>
        <taxon>malvids</taxon>
        <taxon>Brassicales</taxon>
        <taxon>Brassicaceae</taxon>
        <taxon>Brassiceae</taxon>
        <taxon>Brassica</taxon>
    </lineage>
</organism>
<proteinExistence type="predicted"/>
<protein>
    <submittedName>
        <fullName evidence="2">Uncharacterized protein</fullName>
    </submittedName>
</protein>
<feature type="region of interest" description="Disordered" evidence="1">
    <location>
        <begin position="1"/>
        <end position="23"/>
    </location>
</feature>